<feature type="region of interest" description="Disordered" evidence="4">
    <location>
        <begin position="34"/>
        <end position="56"/>
    </location>
</feature>
<dbReference type="Gene3D" id="2.40.50.90">
    <property type="match status" value="1"/>
</dbReference>
<reference evidence="7 8" key="1">
    <citation type="journal article" date="2016" name="Nat. Commun.">
        <title>Thousands of microbial genomes shed light on interconnected biogeochemical processes in an aquifer system.</title>
        <authorList>
            <person name="Anantharaman K."/>
            <person name="Brown C.T."/>
            <person name="Hug L.A."/>
            <person name="Sharon I."/>
            <person name="Castelle C.J."/>
            <person name="Probst A.J."/>
            <person name="Thomas B.C."/>
            <person name="Singh A."/>
            <person name="Wilkins M.J."/>
            <person name="Karaoz U."/>
            <person name="Brodie E.L."/>
            <person name="Williams K.H."/>
            <person name="Hubbard S.S."/>
            <person name="Banfield J.F."/>
        </authorList>
    </citation>
    <scope>NUCLEOTIDE SEQUENCE [LARGE SCALE GENOMIC DNA]</scope>
</reference>
<dbReference type="EMBL" id="MHTT01000006">
    <property type="protein sequence ID" value="OHA66103.1"/>
    <property type="molecule type" value="Genomic_DNA"/>
</dbReference>
<dbReference type="InterPro" id="IPR035437">
    <property type="entry name" value="SNase_OB-fold_sf"/>
</dbReference>
<dbReference type="AlphaFoldDB" id="A0A1G2R011"/>
<keyword evidence="2" id="KW-0255">Endonuclease</keyword>
<dbReference type="SUPFAM" id="SSF50199">
    <property type="entry name" value="Staphylococcal nuclease"/>
    <property type="match status" value="1"/>
</dbReference>
<evidence type="ECO:0000259" key="6">
    <source>
        <dbReference type="PROSITE" id="PS50830"/>
    </source>
</evidence>
<keyword evidence="5" id="KW-0472">Membrane</keyword>
<evidence type="ECO:0000313" key="8">
    <source>
        <dbReference type="Proteomes" id="UP000178065"/>
    </source>
</evidence>
<organism evidence="7 8">
    <name type="scientific">Candidatus Wildermuthbacteria bacterium RIFCSPHIGHO2_01_FULL_49_22b</name>
    <dbReference type="NCBI Taxonomy" id="1802448"/>
    <lineage>
        <taxon>Bacteria</taxon>
        <taxon>Candidatus Wildermuthiibacteriota</taxon>
    </lineage>
</organism>
<dbReference type="InterPro" id="IPR016071">
    <property type="entry name" value="Staphylococal_nuclease_OB-fold"/>
</dbReference>
<dbReference type="PANTHER" id="PTHR12302">
    <property type="entry name" value="EBNA2 BINDING PROTEIN P100"/>
    <property type="match status" value="1"/>
</dbReference>
<dbReference type="GO" id="GO:0004519">
    <property type="term" value="F:endonuclease activity"/>
    <property type="evidence" value="ECO:0007669"/>
    <property type="project" value="UniProtKB-KW"/>
</dbReference>
<evidence type="ECO:0000256" key="4">
    <source>
        <dbReference type="SAM" id="MobiDB-lite"/>
    </source>
</evidence>
<protein>
    <recommendedName>
        <fullName evidence="6">TNase-like domain-containing protein</fullName>
    </recommendedName>
</protein>
<evidence type="ECO:0000256" key="2">
    <source>
        <dbReference type="ARBA" id="ARBA00022759"/>
    </source>
</evidence>
<feature type="compositionally biased region" description="Polar residues" evidence="4">
    <location>
        <begin position="34"/>
        <end position="46"/>
    </location>
</feature>
<dbReference type="STRING" id="1802448.A2672_01115"/>
<dbReference type="SMART" id="SM00318">
    <property type="entry name" value="SNc"/>
    <property type="match status" value="1"/>
</dbReference>
<accession>A0A1G2R011</accession>
<keyword evidence="3" id="KW-0378">Hydrolase</keyword>
<evidence type="ECO:0000256" key="3">
    <source>
        <dbReference type="ARBA" id="ARBA00022801"/>
    </source>
</evidence>
<dbReference type="GO" id="GO:0016787">
    <property type="term" value="F:hydrolase activity"/>
    <property type="evidence" value="ECO:0007669"/>
    <property type="project" value="UniProtKB-KW"/>
</dbReference>
<sequence length="275" mass="29744">MTKWQKIMVVGVALLIVVIVAIVVIGSGEPQASDIKSSQVQETSNVEPKENTGTPFTPATLTTKSEDSGLFNVVKVVDGDTLSVNINGKITTLRLIGINTPETVDPRKPVECFGREASAKAHALLDGKRVRLEYDQSQGVLDKYGRTLAYVFLEDGLFFNKYMIAEGYAYEYTYNLPYKYQAEFKQAQKDAEVGEKGLWAPGVCEAKSTPSTSSGQAIPTLPQAGSYNCSSNTYNCTDFSTHAEAQTVFEACGGASNDVHELDREGDGLACEGLP</sequence>
<feature type="transmembrane region" description="Helical" evidence="5">
    <location>
        <begin position="7"/>
        <end position="28"/>
    </location>
</feature>
<keyword evidence="5" id="KW-0812">Transmembrane</keyword>
<dbReference type="GO" id="GO:0003676">
    <property type="term" value="F:nucleic acid binding"/>
    <property type="evidence" value="ECO:0007669"/>
    <property type="project" value="InterPro"/>
</dbReference>
<comment type="caution">
    <text evidence="7">The sequence shown here is derived from an EMBL/GenBank/DDBJ whole genome shotgun (WGS) entry which is preliminary data.</text>
</comment>
<dbReference type="Pfam" id="PF00565">
    <property type="entry name" value="SNase"/>
    <property type="match status" value="1"/>
</dbReference>
<evidence type="ECO:0000256" key="5">
    <source>
        <dbReference type="SAM" id="Phobius"/>
    </source>
</evidence>
<dbReference type="PANTHER" id="PTHR12302:SF3">
    <property type="entry name" value="SERINE_THREONINE-PROTEIN KINASE 31"/>
    <property type="match status" value="1"/>
</dbReference>
<gene>
    <name evidence="7" type="ORF">A2672_01115</name>
</gene>
<dbReference type="PROSITE" id="PS50830">
    <property type="entry name" value="TNASE_3"/>
    <property type="match status" value="1"/>
</dbReference>
<keyword evidence="5" id="KW-1133">Transmembrane helix</keyword>
<dbReference type="PROSITE" id="PS01284">
    <property type="entry name" value="TNASE_2"/>
    <property type="match status" value="1"/>
</dbReference>
<dbReference type="Proteomes" id="UP000178065">
    <property type="component" value="Unassembled WGS sequence"/>
</dbReference>
<evidence type="ECO:0000256" key="1">
    <source>
        <dbReference type="ARBA" id="ARBA00022722"/>
    </source>
</evidence>
<evidence type="ECO:0000313" key="7">
    <source>
        <dbReference type="EMBL" id="OHA66103.1"/>
    </source>
</evidence>
<dbReference type="InterPro" id="IPR002071">
    <property type="entry name" value="Thermonucl_AS"/>
</dbReference>
<proteinExistence type="predicted"/>
<feature type="domain" description="TNase-like" evidence="6">
    <location>
        <begin position="73"/>
        <end position="201"/>
    </location>
</feature>
<name>A0A1G2R011_9BACT</name>
<keyword evidence="1" id="KW-0540">Nuclease</keyword>